<sequence>MSRGATASPILILHKTKKSQVRTNRKAQTQGALSTLSIPIHRLPITGSTLLLHGPFLGIHYPSHKRGNRPRTYQAIFFLNLDRLFKRIVDRLPIIPIRQISPTRFSASEKKVVFSVLNFGFLLDGRHETLLIIEIIPLEIPGLAESPLDRMDLLKCTAYVSLPV</sequence>
<evidence type="ECO:0000313" key="2">
    <source>
        <dbReference type="Proteomes" id="UP001153076"/>
    </source>
</evidence>
<reference evidence="1" key="1">
    <citation type="submission" date="2022-04" db="EMBL/GenBank/DDBJ databases">
        <title>Carnegiea gigantea Genome sequencing and assembly v2.</title>
        <authorList>
            <person name="Copetti D."/>
            <person name="Sanderson M.J."/>
            <person name="Burquez A."/>
            <person name="Wojciechowski M.F."/>
        </authorList>
    </citation>
    <scope>NUCLEOTIDE SEQUENCE</scope>
    <source>
        <strain evidence="1">SGP5-SGP5p</strain>
        <tissue evidence="1">Aerial part</tissue>
    </source>
</reference>
<accession>A0A9Q1GLZ4</accession>
<proteinExistence type="predicted"/>
<dbReference type="AlphaFoldDB" id="A0A9Q1GLZ4"/>
<keyword evidence="2" id="KW-1185">Reference proteome</keyword>
<dbReference type="EMBL" id="JAKOGI010001892">
    <property type="protein sequence ID" value="KAJ8423712.1"/>
    <property type="molecule type" value="Genomic_DNA"/>
</dbReference>
<gene>
    <name evidence="1" type="ORF">Cgig2_016463</name>
</gene>
<name>A0A9Q1GLZ4_9CARY</name>
<dbReference type="Proteomes" id="UP001153076">
    <property type="component" value="Unassembled WGS sequence"/>
</dbReference>
<comment type="caution">
    <text evidence="1">The sequence shown here is derived from an EMBL/GenBank/DDBJ whole genome shotgun (WGS) entry which is preliminary data.</text>
</comment>
<organism evidence="1 2">
    <name type="scientific">Carnegiea gigantea</name>
    <dbReference type="NCBI Taxonomy" id="171969"/>
    <lineage>
        <taxon>Eukaryota</taxon>
        <taxon>Viridiplantae</taxon>
        <taxon>Streptophyta</taxon>
        <taxon>Embryophyta</taxon>
        <taxon>Tracheophyta</taxon>
        <taxon>Spermatophyta</taxon>
        <taxon>Magnoliopsida</taxon>
        <taxon>eudicotyledons</taxon>
        <taxon>Gunneridae</taxon>
        <taxon>Pentapetalae</taxon>
        <taxon>Caryophyllales</taxon>
        <taxon>Cactineae</taxon>
        <taxon>Cactaceae</taxon>
        <taxon>Cactoideae</taxon>
        <taxon>Echinocereeae</taxon>
        <taxon>Carnegiea</taxon>
    </lineage>
</organism>
<evidence type="ECO:0000313" key="1">
    <source>
        <dbReference type="EMBL" id="KAJ8423712.1"/>
    </source>
</evidence>
<protein>
    <submittedName>
        <fullName evidence="1">Uncharacterized protein</fullName>
    </submittedName>
</protein>